<proteinExistence type="inferred from homology"/>
<dbReference type="InterPro" id="IPR003226">
    <property type="entry name" value="MYG1_exonuclease"/>
</dbReference>
<sequence>MSEPEAKRVKMSNPVIGTHNGHFHADEALAVFLLRLLPQYRNASLIRTRDPEVLKTCTIVVDVGGVHDDNILRYDHHQREFNANFPGKNTKLSSAGLVWMHYGHRIINAVTGISEKDADCELLYQKIYEDFVEAFDANDNGISAYDPSAIRQAGIEKKFNDKGFSIASVVNRYNYAPSAREGADGPTANGTTTSGAPAPKKEKSQDEEDARFLRASAFVGEQFSLEIEDRAQSWLPARGVVKQAFAEREQWDPQGRIIVIPYKPEGVPWSDHLYALEAEKGCEGQVLYALFAENGEPNSKWRIRAVSLEPGSFENRKGLPEQWRGVRDEELSKVSGVPGCVFVHASGFIGGNVTFEGALDMAKKAVDICNYIRNSITMTDRLYSNIDSDQLQKQADTCLLHYGTAFHPEIITSASGQWLTTASGHRMLDWTSGQMSCLIGHCHPEIAQTIVSHATHLDHLFSGMLSPPVIRAAQRLTSLTPPGLDKTFFLSTGAESNEAAIRLAKFYTGKFEIVGLAGSWHGMTSGALGAQYHAGRSGYGPNPVGNLALPVPNAYRSVFQHADGSYDWEMELDYGFEMVDRQSCGALAAVILEPILSSGGMLVLPPGYLKRVKWHCERRGMLLIVDEAQTGIGRAGDMFAFQHFPEDQGVVPDVLTLSKTLGNGLPLSAVVTSDRIAEFAKENHFLFYTTHVNDPIPAAVGDRVLEIVVRDDLVAHSRRLGEKLQAGLRRLQSRYGCIGDVRGRGLMAGLEVVSDRTTKKGAPEVGAAVGQKMTELGLWAQLATMASFGGVFRIAPPITVTEEELALGLGMMEKAFASTPGTQPLYDVERDTSSIQQQGITSKL</sequence>
<dbReference type="GO" id="GO:0030170">
    <property type="term" value="F:pyridoxal phosphate binding"/>
    <property type="evidence" value="ECO:0007669"/>
    <property type="project" value="InterPro"/>
</dbReference>
<dbReference type="InterPro" id="IPR005814">
    <property type="entry name" value="Aminotrans_3"/>
</dbReference>
<dbReference type="AlphaFoldDB" id="A0A3M7HQ94"/>
<dbReference type="GO" id="GO:0005634">
    <property type="term" value="C:nucleus"/>
    <property type="evidence" value="ECO:0007669"/>
    <property type="project" value="TreeGrafter"/>
</dbReference>
<dbReference type="EMBL" id="QWIS01000020">
    <property type="protein sequence ID" value="RMZ15368.1"/>
    <property type="molecule type" value="Genomic_DNA"/>
</dbReference>
<organism evidence="4 5">
    <name type="scientific">Hortaea werneckii</name>
    <name type="common">Black yeast</name>
    <name type="synonym">Cladosporium werneckii</name>
    <dbReference type="NCBI Taxonomy" id="91943"/>
    <lineage>
        <taxon>Eukaryota</taxon>
        <taxon>Fungi</taxon>
        <taxon>Dikarya</taxon>
        <taxon>Ascomycota</taxon>
        <taxon>Pezizomycotina</taxon>
        <taxon>Dothideomycetes</taxon>
        <taxon>Dothideomycetidae</taxon>
        <taxon>Mycosphaerellales</taxon>
        <taxon>Teratosphaeriaceae</taxon>
        <taxon>Hortaea</taxon>
    </lineage>
</organism>
<evidence type="ECO:0000256" key="2">
    <source>
        <dbReference type="ARBA" id="ARBA00022898"/>
    </source>
</evidence>
<comment type="caution">
    <text evidence="4">The sequence shown here is derived from an EMBL/GenBank/DDBJ whole genome shotgun (WGS) entry which is preliminary data.</text>
</comment>
<evidence type="ECO:0000313" key="5">
    <source>
        <dbReference type="Proteomes" id="UP000280598"/>
    </source>
</evidence>
<accession>A0A3M7HQ94</accession>
<dbReference type="InterPro" id="IPR015424">
    <property type="entry name" value="PyrdxlP-dep_Trfase"/>
</dbReference>
<dbReference type="PROSITE" id="PS00600">
    <property type="entry name" value="AA_TRANSFER_CLASS_3"/>
    <property type="match status" value="1"/>
</dbReference>
<name>A0A3M7HQ94_HORWE</name>
<gene>
    <name evidence="4" type="ORF">D0860_01646</name>
</gene>
<dbReference type="Gene3D" id="3.40.640.10">
    <property type="entry name" value="Type I PLP-dependent aspartate aminotransferase-like (Major domain)"/>
    <property type="match status" value="1"/>
</dbReference>
<evidence type="ECO:0000313" key="4">
    <source>
        <dbReference type="EMBL" id="RMZ15368.1"/>
    </source>
</evidence>
<dbReference type="InterPro" id="IPR049704">
    <property type="entry name" value="Aminotrans_3_PPA_site"/>
</dbReference>
<dbReference type="SUPFAM" id="SSF53383">
    <property type="entry name" value="PLP-dependent transferases"/>
    <property type="match status" value="1"/>
</dbReference>
<dbReference type="PANTHER" id="PTHR11215:SF1">
    <property type="entry name" value="MYG1 EXONUCLEASE"/>
    <property type="match status" value="1"/>
</dbReference>
<comment type="similarity">
    <text evidence="1">Belongs to the MYG1 family.</text>
</comment>
<dbReference type="VEuPathDB" id="FungiDB:BTJ68_04699"/>
<dbReference type="VEuPathDB" id="FungiDB:BTJ68_04698"/>
<feature type="compositionally biased region" description="Polar residues" evidence="3">
    <location>
        <begin position="833"/>
        <end position="844"/>
    </location>
</feature>
<feature type="region of interest" description="Disordered" evidence="3">
    <location>
        <begin position="179"/>
        <end position="207"/>
    </location>
</feature>
<protein>
    <submittedName>
        <fullName evidence="4">Uncharacterized protein</fullName>
    </submittedName>
</protein>
<keyword evidence="2" id="KW-0663">Pyridoxal phosphate</keyword>
<reference evidence="4 5" key="1">
    <citation type="journal article" date="2018" name="BMC Genomics">
        <title>Genomic evidence for intraspecific hybridization in a clonal and extremely halotolerant yeast.</title>
        <authorList>
            <person name="Gostincar C."/>
            <person name="Stajich J.E."/>
            <person name="Zupancic J."/>
            <person name="Zalar P."/>
            <person name="Gunde-Cimerman N."/>
        </authorList>
    </citation>
    <scope>NUCLEOTIDE SEQUENCE [LARGE SCALE GENOMIC DNA]</scope>
    <source>
        <strain evidence="4 5">EXF-562</strain>
    </source>
</reference>
<dbReference type="Gene3D" id="3.90.1150.10">
    <property type="entry name" value="Aspartate Aminotransferase, domain 1"/>
    <property type="match status" value="1"/>
</dbReference>
<dbReference type="InterPro" id="IPR015421">
    <property type="entry name" value="PyrdxlP-dep_Trfase_major"/>
</dbReference>
<dbReference type="GO" id="GO:0008483">
    <property type="term" value="F:transaminase activity"/>
    <property type="evidence" value="ECO:0007669"/>
    <property type="project" value="InterPro"/>
</dbReference>
<dbReference type="Pfam" id="PF00202">
    <property type="entry name" value="Aminotran_3"/>
    <property type="match status" value="1"/>
</dbReference>
<dbReference type="PANTHER" id="PTHR11215">
    <property type="entry name" value="METAL DEPENDENT HYDROLASE - RELATED"/>
    <property type="match status" value="1"/>
</dbReference>
<dbReference type="GO" id="GO:0005737">
    <property type="term" value="C:cytoplasm"/>
    <property type="evidence" value="ECO:0007669"/>
    <property type="project" value="TreeGrafter"/>
</dbReference>
<feature type="region of interest" description="Disordered" evidence="3">
    <location>
        <begin position="822"/>
        <end position="844"/>
    </location>
</feature>
<evidence type="ECO:0000256" key="1">
    <source>
        <dbReference type="ARBA" id="ARBA00010105"/>
    </source>
</evidence>
<dbReference type="Proteomes" id="UP000280598">
    <property type="component" value="Unassembled WGS sequence"/>
</dbReference>
<dbReference type="CDD" id="cd00610">
    <property type="entry name" value="OAT_like"/>
    <property type="match status" value="1"/>
</dbReference>
<evidence type="ECO:0000256" key="3">
    <source>
        <dbReference type="SAM" id="MobiDB-lite"/>
    </source>
</evidence>
<dbReference type="InterPro" id="IPR015422">
    <property type="entry name" value="PyrdxlP-dep_Trfase_small"/>
</dbReference>
<dbReference type="Pfam" id="PF03690">
    <property type="entry name" value="MYG1_exonuc"/>
    <property type="match status" value="1"/>
</dbReference>